<organism evidence="4 5">
    <name type="scientific">Labeo rohita</name>
    <name type="common">Indian major carp</name>
    <name type="synonym">Cyprinus rohita</name>
    <dbReference type="NCBI Taxonomy" id="84645"/>
    <lineage>
        <taxon>Eukaryota</taxon>
        <taxon>Metazoa</taxon>
        <taxon>Chordata</taxon>
        <taxon>Craniata</taxon>
        <taxon>Vertebrata</taxon>
        <taxon>Euteleostomi</taxon>
        <taxon>Actinopterygii</taxon>
        <taxon>Neopterygii</taxon>
        <taxon>Teleostei</taxon>
        <taxon>Ostariophysi</taxon>
        <taxon>Cypriniformes</taxon>
        <taxon>Cyprinidae</taxon>
        <taxon>Labeoninae</taxon>
        <taxon>Labeonini</taxon>
        <taxon>Labeo</taxon>
    </lineage>
</organism>
<evidence type="ECO:0000259" key="3">
    <source>
        <dbReference type="Pfam" id="PF11881"/>
    </source>
</evidence>
<feature type="compositionally biased region" description="Basic and acidic residues" evidence="2">
    <location>
        <begin position="65"/>
        <end position="82"/>
    </location>
</feature>
<feature type="compositionally biased region" description="Basic and acidic residues" evidence="2">
    <location>
        <begin position="147"/>
        <end position="166"/>
    </location>
</feature>
<dbReference type="EMBL" id="JACTAM010000013">
    <property type="protein sequence ID" value="KAI2658124.1"/>
    <property type="molecule type" value="Genomic_DNA"/>
</dbReference>
<name>A0ABQ8M5Z4_LABRO</name>
<evidence type="ECO:0000313" key="5">
    <source>
        <dbReference type="Proteomes" id="UP000830375"/>
    </source>
</evidence>
<dbReference type="Proteomes" id="UP000830375">
    <property type="component" value="Unassembled WGS sequence"/>
</dbReference>
<proteinExistence type="predicted"/>
<comment type="caution">
    <text evidence="4">The sequence shown here is derived from an EMBL/GenBank/DDBJ whole genome shotgun (WGS) entry which is preliminary data.</text>
</comment>
<feature type="region of interest" description="Disordered" evidence="2">
    <location>
        <begin position="1"/>
        <end position="227"/>
    </location>
</feature>
<reference evidence="4 5" key="1">
    <citation type="submission" date="2022-01" db="EMBL/GenBank/DDBJ databases">
        <title>A high-quality chromosome-level genome assembly of rohu carp, Labeo rohita.</title>
        <authorList>
            <person name="Arick M.A. II"/>
            <person name="Hsu C.-Y."/>
            <person name="Magbanua Z."/>
            <person name="Pechanova O."/>
            <person name="Grover C."/>
            <person name="Miller E."/>
            <person name="Thrash A."/>
            <person name="Ezzel L."/>
            <person name="Alam S."/>
            <person name="Benzie J."/>
            <person name="Hamilton M."/>
            <person name="Karsi A."/>
            <person name="Lawrence M.L."/>
            <person name="Peterson D.G."/>
        </authorList>
    </citation>
    <scope>NUCLEOTIDE SEQUENCE [LARGE SCALE GENOMIC DNA]</scope>
    <source>
        <strain evidence="5">BAU-BD-2019</strain>
        <tissue evidence="4">Blood</tissue>
    </source>
</reference>
<keyword evidence="1" id="KW-0175">Coiled coil</keyword>
<dbReference type="Pfam" id="PF11881">
    <property type="entry name" value="SPAR_C"/>
    <property type="match status" value="1"/>
</dbReference>
<keyword evidence="5" id="KW-1185">Reference proteome</keyword>
<sequence>MVEYKLDSEGTPCEYKTPFKRNTTWHRVPTGGQPLPRGSPTQGPDRMPCQQILQHAQTAIPRSTSFDRKLPDGPRSVQDIEKPQISSCSKGDASQHYRSSPSNQSSSSDPGPCASASWNQQPGYDGCQSPVLHERSAEAQGMLGDGEMLREREPTLERTRSAEAKWHVPSTKILNSLKERGKDSPNKLTRQGGDKNSSHSSSNTLSSNASSSNSDEKHFGSGDLMDPEMLGLTYIKGASTDSGIDTAPCSMTPGVAGASVARVMLQGRGASDPGHPWTPELTEEGSTEEDHGRLYLPQSYAAALAAGHAPADGSMGDLSEISSHSSGSHHSGSPLPHSFKLTSSPEPSRAHAVPQSSQEPGPSTDAHTHSRRRRSDDKPIPDEPPIQSECGSGLVLACVRICACMLSDSYIACCQQLYAAETSCRLQDRGRDKLKDGGLQPNMSKEEYMKMMMPESPPGESSHRKASAAGSLSPRRSLYRTLSDESVCSNRKGSSYASSRSSMLDQAMPNDILFSSTPPYHSTLPPRISLSQPASNLKREAHEMTEAVRLTVGWCCTCVSLICLFVCVNVSSDEFWFSDGSLADRSKFSDPGLMPLPDTATGLDWSHLVDAARAFEDQRVASFCTMTDMQRAEALQISRELTRRVAAAEGAALEAGDTSPATLTGKVNQLEVILRQLQYDLKKEKEDKAILQVEVQHLRQDNMRLQEESQTAAAQLRKFTEWFFHTIDKKP</sequence>
<feature type="region of interest" description="Disordered" evidence="2">
    <location>
        <begin position="307"/>
        <end position="386"/>
    </location>
</feature>
<feature type="compositionally biased region" description="Low complexity" evidence="2">
    <location>
        <begin position="322"/>
        <end position="338"/>
    </location>
</feature>
<evidence type="ECO:0000313" key="4">
    <source>
        <dbReference type="EMBL" id="KAI2658124.1"/>
    </source>
</evidence>
<feature type="compositionally biased region" description="Polar residues" evidence="2">
    <location>
        <begin position="51"/>
        <end position="64"/>
    </location>
</feature>
<feature type="domain" description="Signal-induced proliferation-associated 1-like protein C-terminal" evidence="3">
    <location>
        <begin position="443"/>
        <end position="675"/>
    </location>
</feature>
<gene>
    <name evidence="4" type="ORF">H4Q32_009606</name>
</gene>
<evidence type="ECO:0000256" key="2">
    <source>
        <dbReference type="SAM" id="MobiDB-lite"/>
    </source>
</evidence>
<accession>A0ABQ8M5Z4</accession>
<feature type="compositionally biased region" description="Low complexity" evidence="2">
    <location>
        <begin position="198"/>
        <end position="213"/>
    </location>
</feature>
<feature type="coiled-coil region" evidence="1">
    <location>
        <begin position="667"/>
        <end position="715"/>
    </location>
</feature>
<dbReference type="InterPro" id="IPR021818">
    <property type="entry name" value="SIPA1L_C"/>
</dbReference>
<protein>
    <submittedName>
        <fullName evidence="4">Signal-induced proliferation-associated 1-like protein 2</fullName>
    </submittedName>
</protein>
<feature type="compositionally biased region" description="Low complexity" evidence="2">
    <location>
        <begin position="99"/>
        <end position="108"/>
    </location>
</feature>
<evidence type="ECO:0000256" key="1">
    <source>
        <dbReference type="SAM" id="Coils"/>
    </source>
</evidence>
<feature type="region of interest" description="Disordered" evidence="2">
    <location>
        <begin position="453"/>
        <end position="473"/>
    </location>
</feature>
<feature type="region of interest" description="Disordered" evidence="2">
    <location>
        <begin position="267"/>
        <end position="290"/>
    </location>
</feature>